<dbReference type="Proteomes" id="UP000325313">
    <property type="component" value="Unassembled WGS sequence"/>
</dbReference>
<protein>
    <submittedName>
        <fullName evidence="2">Uncharacterized protein</fullName>
    </submittedName>
</protein>
<accession>A0A5B0MRU3</accession>
<keyword evidence="1" id="KW-0732">Signal</keyword>
<dbReference type="EMBL" id="VDEP01000205">
    <property type="protein sequence ID" value="KAA1124122.1"/>
    <property type="molecule type" value="Genomic_DNA"/>
</dbReference>
<dbReference type="Proteomes" id="UP000324748">
    <property type="component" value="Unassembled WGS sequence"/>
</dbReference>
<evidence type="ECO:0000256" key="1">
    <source>
        <dbReference type="SAM" id="SignalP"/>
    </source>
</evidence>
<evidence type="ECO:0000313" key="5">
    <source>
        <dbReference type="Proteomes" id="UP000324748"/>
    </source>
</evidence>
<feature type="signal peptide" evidence="1">
    <location>
        <begin position="1"/>
        <end position="22"/>
    </location>
</feature>
<keyword evidence="5" id="KW-1185">Reference proteome</keyword>
<evidence type="ECO:0000313" key="2">
    <source>
        <dbReference type="EMBL" id="KAA1079711.1"/>
    </source>
</evidence>
<evidence type="ECO:0000313" key="3">
    <source>
        <dbReference type="EMBL" id="KAA1082945.1"/>
    </source>
</evidence>
<evidence type="ECO:0000313" key="6">
    <source>
        <dbReference type="Proteomes" id="UP000325313"/>
    </source>
</evidence>
<dbReference type="EMBL" id="VSWC01000119">
    <property type="protein sequence ID" value="KAA1082945.1"/>
    <property type="molecule type" value="Genomic_DNA"/>
</dbReference>
<feature type="chain" id="PRO_5033844990" evidence="1">
    <location>
        <begin position="23"/>
        <end position="240"/>
    </location>
</feature>
<comment type="caution">
    <text evidence="2">The sequence shown here is derived from an EMBL/GenBank/DDBJ whole genome shotgun (WGS) entry which is preliminary data.</text>
</comment>
<reference evidence="5 6" key="1">
    <citation type="submission" date="2019-05" db="EMBL/GenBank/DDBJ databases">
        <title>Emergence of the Ug99 lineage of the wheat stem rust pathogen through somatic hybridization.</title>
        <authorList>
            <person name="Li F."/>
            <person name="Upadhyaya N.M."/>
            <person name="Sperschneider J."/>
            <person name="Matny O."/>
            <person name="Nguyen-Phuc H."/>
            <person name="Mago R."/>
            <person name="Raley C."/>
            <person name="Miller M.E."/>
            <person name="Silverstein K.A.T."/>
            <person name="Henningsen E."/>
            <person name="Hirsch C.D."/>
            <person name="Visser B."/>
            <person name="Pretorius Z.A."/>
            <person name="Steffenson B.J."/>
            <person name="Schwessinger B."/>
            <person name="Dodds P.N."/>
            <person name="Figueroa M."/>
        </authorList>
    </citation>
    <scope>NUCLEOTIDE SEQUENCE [LARGE SCALE GENOMIC DNA]</scope>
    <source>
        <strain evidence="2">21-0</strain>
        <strain evidence="4 6">Ug99</strain>
    </source>
</reference>
<organism evidence="2 5">
    <name type="scientific">Puccinia graminis f. sp. tritici</name>
    <dbReference type="NCBI Taxonomy" id="56615"/>
    <lineage>
        <taxon>Eukaryota</taxon>
        <taxon>Fungi</taxon>
        <taxon>Dikarya</taxon>
        <taxon>Basidiomycota</taxon>
        <taxon>Pucciniomycotina</taxon>
        <taxon>Pucciniomycetes</taxon>
        <taxon>Pucciniales</taxon>
        <taxon>Pucciniaceae</taxon>
        <taxon>Puccinia</taxon>
    </lineage>
</organism>
<proteinExistence type="predicted"/>
<evidence type="ECO:0000313" key="4">
    <source>
        <dbReference type="EMBL" id="KAA1124122.1"/>
    </source>
</evidence>
<dbReference type="OrthoDB" id="2508133at2759"/>
<name>A0A5B0MRU3_PUCGR</name>
<dbReference type="EMBL" id="VSWC01000132">
    <property type="protein sequence ID" value="KAA1079711.1"/>
    <property type="molecule type" value="Genomic_DNA"/>
</dbReference>
<dbReference type="AlphaFoldDB" id="A0A5B0MRU3"/>
<gene>
    <name evidence="3" type="ORF">PGT21_021145</name>
    <name evidence="2" type="ORF">PGT21_022105</name>
    <name evidence="4" type="ORF">PGTUg99_028562</name>
</gene>
<sequence>MTAYKFFLTVISLLAYISLCRGQRCFPKGKTSQIACFEAWANINTTDDNTILAGETKVYSSSKSCLVEVISKNTGPTQRSDMYDAMVEVENKCSPAMVGTLSYPHFDISLTQVLPNTPIFGRNIKLDQPSCNIKSPFSSGKISPPDCSKAIDTIQINSKSPQKILSQSKGEIRASFKTCFVFIKSSNQLDITMNHDQLKKMSSLITGKCKEQTGSVVKQFGSFGLNSRTEMQIYFHGKPV</sequence>